<dbReference type="AlphaFoldDB" id="A0A165PTX7"/>
<dbReference type="EMBL" id="KV425606">
    <property type="protein sequence ID" value="KZT21495.1"/>
    <property type="molecule type" value="Genomic_DNA"/>
</dbReference>
<organism evidence="2 3">
    <name type="scientific">Neolentinus lepideus HHB14362 ss-1</name>
    <dbReference type="NCBI Taxonomy" id="1314782"/>
    <lineage>
        <taxon>Eukaryota</taxon>
        <taxon>Fungi</taxon>
        <taxon>Dikarya</taxon>
        <taxon>Basidiomycota</taxon>
        <taxon>Agaricomycotina</taxon>
        <taxon>Agaricomycetes</taxon>
        <taxon>Gloeophyllales</taxon>
        <taxon>Gloeophyllaceae</taxon>
        <taxon>Neolentinus</taxon>
    </lineage>
</organism>
<dbReference type="OrthoDB" id="3332300at2759"/>
<dbReference type="Proteomes" id="UP000076761">
    <property type="component" value="Unassembled WGS sequence"/>
</dbReference>
<reference evidence="2 3" key="1">
    <citation type="journal article" date="2016" name="Mol. Biol. Evol.">
        <title>Comparative Genomics of Early-Diverging Mushroom-Forming Fungi Provides Insights into the Origins of Lignocellulose Decay Capabilities.</title>
        <authorList>
            <person name="Nagy L.G."/>
            <person name="Riley R."/>
            <person name="Tritt A."/>
            <person name="Adam C."/>
            <person name="Daum C."/>
            <person name="Floudas D."/>
            <person name="Sun H."/>
            <person name="Yadav J.S."/>
            <person name="Pangilinan J."/>
            <person name="Larsson K.H."/>
            <person name="Matsuura K."/>
            <person name="Barry K."/>
            <person name="Labutti K."/>
            <person name="Kuo R."/>
            <person name="Ohm R.A."/>
            <person name="Bhattacharya S.S."/>
            <person name="Shirouzu T."/>
            <person name="Yoshinaga Y."/>
            <person name="Martin F.M."/>
            <person name="Grigoriev I.V."/>
            <person name="Hibbett D.S."/>
        </authorList>
    </citation>
    <scope>NUCLEOTIDE SEQUENCE [LARGE SCALE GENOMIC DNA]</scope>
    <source>
        <strain evidence="2 3">HHB14362 ss-1</strain>
    </source>
</reference>
<feature type="region of interest" description="Disordered" evidence="1">
    <location>
        <begin position="336"/>
        <end position="358"/>
    </location>
</feature>
<proteinExistence type="predicted"/>
<evidence type="ECO:0000256" key="1">
    <source>
        <dbReference type="SAM" id="MobiDB-lite"/>
    </source>
</evidence>
<evidence type="ECO:0000313" key="2">
    <source>
        <dbReference type="EMBL" id="KZT21495.1"/>
    </source>
</evidence>
<evidence type="ECO:0000313" key="3">
    <source>
        <dbReference type="Proteomes" id="UP000076761"/>
    </source>
</evidence>
<sequence>MPFTLLPFEPEIASFALSRTRDDAMQINTGAMTTSTINAGVDMGQHAPTMLCNPGLNFSFAQESVHGELHHLTQQTTNLAVVMDEGTAQHSLPQGLTRGQLQPDYGQQYMGWIEYIANRSPYAPMTADAMWYSFQQPMAQAYMSDAVHFNHVGDRQQDAHVQTLDWRQDHLQQHNALLVSDRSPIHCSGTLEQELVTEWPPRRQHHHSLRFDPFEDHSFEKHQQAAVAVGHRGLVSPTSASTMSGPYSPCIDGIVDFTSQHAICSAHGDNKASLLSCTVDNLEYETSAGVRQDSYTSGIPEFGIHTWPTEDVKRADDVQLSSTEIRNMIDGVPVSRAPGCSGIPPPGMLRRQPPTKGSRRLERRVRFAKMNDPETGKEVEVVIERKADKYLDLLEYLTYRATERVKNKASSNQDCDALPLLPLWLHFPDLLPAVLHAHKEDVSLLQLSRN</sequence>
<gene>
    <name evidence="2" type="ORF">NEOLEDRAFT_749682</name>
</gene>
<dbReference type="InParanoid" id="A0A165PTX7"/>
<protein>
    <submittedName>
        <fullName evidence="2">Uncharacterized protein</fullName>
    </submittedName>
</protein>
<keyword evidence="3" id="KW-1185">Reference proteome</keyword>
<accession>A0A165PTX7</accession>
<name>A0A165PTX7_9AGAM</name>